<evidence type="ECO:0000259" key="7">
    <source>
        <dbReference type="Pfam" id="PF00892"/>
    </source>
</evidence>
<dbReference type="InterPro" id="IPR000620">
    <property type="entry name" value="EamA_dom"/>
</dbReference>
<reference evidence="8 9" key="1">
    <citation type="submission" date="2023-11" db="EMBL/GenBank/DDBJ databases">
        <title>Peredibacter starrii A3.12.</title>
        <authorList>
            <person name="Mitchell R.J."/>
        </authorList>
    </citation>
    <scope>NUCLEOTIDE SEQUENCE [LARGE SCALE GENOMIC DNA]</scope>
    <source>
        <strain evidence="8 9">A3.12</strain>
    </source>
</reference>
<keyword evidence="4 6" id="KW-1133">Transmembrane helix</keyword>
<name>A0AAX4HT33_9BACT</name>
<evidence type="ECO:0000256" key="5">
    <source>
        <dbReference type="ARBA" id="ARBA00023136"/>
    </source>
</evidence>
<evidence type="ECO:0000313" key="9">
    <source>
        <dbReference type="Proteomes" id="UP001324634"/>
    </source>
</evidence>
<dbReference type="InterPro" id="IPR050638">
    <property type="entry name" value="AA-Vitamin_Transporters"/>
</dbReference>
<evidence type="ECO:0000256" key="6">
    <source>
        <dbReference type="SAM" id="Phobius"/>
    </source>
</evidence>
<feature type="transmembrane region" description="Helical" evidence="6">
    <location>
        <begin position="64"/>
        <end position="82"/>
    </location>
</feature>
<dbReference type="Proteomes" id="UP001324634">
    <property type="component" value="Chromosome"/>
</dbReference>
<dbReference type="Pfam" id="PF00892">
    <property type="entry name" value="EamA"/>
    <property type="match status" value="1"/>
</dbReference>
<feature type="transmembrane region" description="Helical" evidence="6">
    <location>
        <begin position="141"/>
        <end position="159"/>
    </location>
</feature>
<comment type="similarity">
    <text evidence="2">Belongs to the EamA transporter family.</text>
</comment>
<keyword evidence="5 6" id="KW-0472">Membrane</keyword>
<accession>A0AAX4HT33</accession>
<feature type="domain" description="EamA" evidence="7">
    <location>
        <begin position="141"/>
        <end position="272"/>
    </location>
</feature>
<dbReference type="EMBL" id="CP139487">
    <property type="protein sequence ID" value="WPU66437.1"/>
    <property type="molecule type" value="Genomic_DNA"/>
</dbReference>
<proteinExistence type="inferred from homology"/>
<organism evidence="8 9">
    <name type="scientific">Peredibacter starrii</name>
    <dbReference type="NCBI Taxonomy" id="28202"/>
    <lineage>
        <taxon>Bacteria</taxon>
        <taxon>Pseudomonadati</taxon>
        <taxon>Bdellovibrionota</taxon>
        <taxon>Bacteriovoracia</taxon>
        <taxon>Bacteriovoracales</taxon>
        <taxon>Bacteriovoracaceae</taxon>
        <taxon>Peredibacter</taxon>
    </lineage>
</organism>
<dbReference type="GO" id="GO:0016020">
    <property type="term" value="C:membrane"/>
    <property type="evidence" value="ECO:0007669"/>
    <property type="project" value="UniProtKB-SubCell"/>
</dbReference>
<evidence type="ECO:0000256" key="2">
    <source>
        <dbReference type="ARBA" id="ARBA00007362"/>
    </source>
</evidence>
<keyword evidence="9" id="KW-1185">Reference proteome</keyword>
<feature type="transmembrane region" description="Helical" evidence="6">
    <location>
        <begin position="30"/>
        <end position="52"/>
    </location>
</feature>
<gene>
    <name evidence="8" type="ORF">SOO65_06730</name>
</gene>
<evidence type="ECO:0000313" key="8">
    <source>
        <dbReference type="EMBL" id="WPU66437.1"/>
    </source>
</evidence>
<dbReference type="KEGG" id="psti:SOO65_06730"/>
<evidence type="ECO:0000256" key="4">
    <source>
        <dbReference type="ARBA" id="ARBA00022989"/>
    </source>
</evidence>
<protein>
    <submittedName>
        <fullName evidence="8">EamA family transporter</fullName>
    </submittedName>
</protein>
<feature type="transmembrane region" description="Helical" evidence="6">
    <location>
        <begin position="171"/>
        <end position="189"/>
    </location>
</feature>
<evidence type="ECO:0000256" key="1">
    <source>
        <dbReference type="ARBA" id="ARBA00004141"/>
    </source>
</evidence>
<feature type="transmembrane region" description="Helical" evidence="6">
    <location>
        <begin position="231"/>
        <end position="251"/>
    </location>
</feature>
<dbReference type="SUPFAM" id="SSF103481">
    <property type="entry name" value="Multidrug resistance efflux transporter EmrE"/>
    <property type="match status" value="2"/>
</dbReference>
<comment type="subcellular location">
    <subcellularLocation>
        <location evidence="1">Membrane</location>
        <topology evidence="1">Multi-pass membrane protein</topology>
    </subcellularLocation>
</comment>
<feature type="transmembrane region" description="Helical" evidence="6">
    <location>
        <begin position="257"/>
        <end position="276"/>
    </location>
</feature>
<dbReference type="RefSeq" id="WP_321398643.1">
    <property type="nucleotide sequence ID" value="NZ_CP139487.1"/>
</dbReference>
<dbReference type="InterPro" id="IPR037185">
    <property type="entry name" value="EmrE-like"/>
</dbReference>
<feature type="transmembrane region" description="Helical" evidence="6">
    <location>
        <begin position="113"/>
        <end position="129"/>
    </location>
</feature>
<dbReference type="PANTHER" id="PTHR32322:SF2">
    <property type="entry name" value="EAMA DOMAIN-CONTAINING PROTEIN"/>
    <property type="match status" value="1"/>
</dbReference>
<dbReference type="AlphaFoldDB" id="A0AAX4HT33"/>
<dbReference type="PANTHER" id="PTHR32322">
    <property type="entry name" value="INNER MEMBRANE TRANSPORTER"/>
    <property type="match status" value="1"/>
</dbReference>
<feature type="transmembrane region" description="Helical" evidence="6">
    <location>
        <begin position="201"/>
        <end position="219"/>
    </location>
</feature>
<sequence>MNRFFPILILILAMCSIQFGASVAKKLFPIAGTAGASSLRLMFASIMMVLAFRPWRVKFSQNEWKSLALYGVSLGLMNLSFYYALQKIPLGIAVALEFTGPLAVAIFSSKRKIDYLWVVLAAVGIFLLLPKSDGPGALDPMGMFFALLAGFFWALYIIFGKKAGDSHSGGIASAMGMGFAAIVVLPFGLAVDASRMFTAEALPLGLFIALFGSAIPYSLEMMALKKMPTKTFGVLMSLEPAVASLMGLIFLSEHLSLLQWTAIMCVIISSLGSTLASTEQH</sequence>
<evidence type="ECO:0000256" key="3">
    <source>
        <dbReference type="ARBA" id="ARBA00022692"/>
    </source>
</evidence>
<keyword evidence="3 6" id="KW-0812">Transmembrane</keyword>